<dbReference type="GO" id="GO:0005730">
    <property type="term" value="C:nucleolus"/>
    <property type="evidence" value="ECO:0007669"/>
    <property type="project" value="UniProtKB-SubCell"/>
</dbReference>
<feature type="region of interest" description="Disordered" evidence="4">
    <location>
        <begin position="121"/>
        <end position="149"/>
    </location>
</feature>
<dbReference type="GO" id="GO:0000462">
    <property type="term" value="P:maturation of SSU-rRNA from tricistronic rRNA transcript (SSU-rRNA, 5.8S rRNA, LSU-rRNA)"/>
    <property type="evidence" value="ECO:0007669"/>
    <property type="project" value="InterPro"/>
</dbReference>
<protein>
    <recommendedName>
        <fullName evidence="7">Ribosome biogenesis protein SLX9</fullName>
    </recommendedName>
</protein>
<keyword evidence="3" id="KW-0539">Nucleus</keyword>
<reference evidence="5 6" key="1">
    <citation type="journal article" date="2008" name="Nature">
        <title>The Trichoplax genome and the nature of placozoans.</title>
        <authorList>
            <person name="Srivastava M."/>
            <person name="Begovic E."/>
            <person name="Chapman J."/>
            <person name="Putnam N.H."/>
            <person name="Hellsten U."/>
            <person name="Kawashima T."/>
            <person name="Kuo A."/>
            <person name="Mitros T."/>
            <person name="Salamov A."/>
            <person name="Carpenter M.L."/>
            <person name="Signorovitch A.Y."/>
            <person name="Moreno M.A."/>
            <person name="Kamm K."/>
            <person name="Grimwood J."/>
            <person name="Schmutz J."/>
            <person name="Shapiro H."/>
            <person name="Grigoriev I.V."/>
            <person name="Buss L.W."/>
            <person name="Schierwater B."/>
            <person name="Dellaporta S.L."/>
            <person name="Rokhsar D.S."/>
        </authorList>
    </citation>
    <scope>NUCLEOTIDE SEQUENCE [LARGE SCALE GENOMIC DNA]</scope>
    <source>
        <strain evidence="5 6">Grell-BS-1999</strain>
    </source>
</reference>
<name>B3RRV8_TRIAD</name>
<comment type="similarity">
    <text evidence="2">Belongs to the SLX9 family.</text>
</comment>
<accession>B3RRV8</accession>
<dbReference type="OMA" id="PVACRKS"/>
<dbReference type="Pfam" id="PF15341">
    <property type="entry name" value="SLX9"/>
    <property type="match status" value="1"/>
</dbReference>
<dbReference type="GO" id="GO:0030688">
    <property type="term" value="C:preribosome, small subunit precursor"/>
    <property type="evidence" value="ECO:0007669"/>
    <property type="project" value="InterPro"/>
</dbReference>
<dbReference type="eggNOG" id="ENOG502S25R">
    <property type="taxonomic scope" value="Eukaryota"/>
</dbReference>
<keyword evidence="6" id="KW-1185">Reference proteome</keyword>
<dbReference type="AlphaFoldDB" id="B3RRV8"/>
<dbReference type="KEGG" id="tad:TRIADDRAFT_54384"/>
<evidence type="ECO:0000313" key="6">
    <source>
        <dbReference type="Proteomes" id="UP000009022"/>
    </source>
</evidence>
<dbReference type="CTD" id="6751629"/>
<dbReference type="InParanoid" id="B3RRV8"/>
<dbReference type="Proteomes" id="UP000009022">
    <property type="component" value="Unassembled WGS sequence"/>
</dbReference>
<organism evidence="5 6">
    <name type="scientific">Trichoplax adhaerens</name>
    <name type="common">Trichoplax reptans</name>
    <dbReference type="NCBI Taxonomy" id="10228"/>
    <lineage>
        <taxon>Eukaryota</taxon>
        <taxon>Metazoa</taxon>
        <taxon>Placozoa</taxon>
        <taxon>Uniplacotomia</taxon>
        <taxon>Trichoplacea</taxon>
        <taxon>Trichoplacidae</taxon>
        <taxon>Trichoplax</taxon>
    </lineage>
</organism>
<sequence length="187" mass="21663">MGKFRKRTKRINRTIKSTIADNLQDGEGSEELNPVMDVEDDHESDKLSTIYSTTSRMSVNNLTKKEKRQIKKENWARRIEAYYTTRKEDIQAAKRRKTPVVGDLQPLQMALPTLEELIRESQNIPKSKDEKTSKPLHKMKRKQRQRGLAREKEIFSQVLSHPAFSSDPLCAINGHLSMVVQSEKNQE</sequence>
<feature type="compositionally biased region" description="Basic residues" evidence="4">
    <location>
        <begin position="134"/>
        <end position="147"/>
    </location>
</feature>
<evidence type="ECO:0000256" key="4">
    <source>
        <dbReference type="SAM" id="MobiDB-lite"/>
    </source>
</evidence>
<dbReference type="GeneID" id="6751629"/>
<dbReference type="STRING" id="10228.B3RRV8"/>
<dbReference type="EMBL" id="DS985243">
    <property type="protein sequence ID" value="EDV26938.1"/>
    <property type="molecule type" value="Genomic_DNA"/>
</dbReference>
<proteinExistence type="inferred from homology"/>
<dbReference type="RefSeq" id="XP_002110934.1">
    <property type="nucleotide sequence ID" value="XM_002110898.1"/>
</dbReference>
<dbReference type="GO" id="GO:0030686">
    <property type="term" value="C:90S preribosome"/>
    <property type="evidence" value="ECO:0007669"/>
    <property type="project" value="InterPro"/>
</dbReference>
<dbReference type="HOGENOM" id="CLU_1449472_0_0_1"/>
<dbReference type="PANTHER" id="PTHR31109">
    <property type="entry name" value="PROTEIN FAM207A"/>
    <property type="match status" value="1"/>
</dbReference>
<evidence type="ECO:0000256" key="3">
    <source>
        <dbReference type="ARBA" id="ARBA00023242"/>
    </source>
</evidence>
<dbReference type="OrthoDB" id="18703at2759"/>
<gene>
    <name evidence="5" type="ORF">TRIADDRAFT_54384</name>
</gene>
<dbReference type="PhylomeDB" id="B3RRV8"/>
<evidence type="ECO:0000256" key="1">
    <source>
        <dbReference type="ARBA" id="ARBA00004604"/>
    </source>
</evidence>
<dbReference type="InterPro" id="IPR028160">
    <property type="entry name" value="Slx9-like"/>
</dbReference>
<evidence type="ECO:0000313" key="5">
    <source>
        <dbReference type="EMBL" id="EDV26938.1"/>
    </source>
</evidence>
<comment type="subcellular location">
    <subcellularLocation>
        <location evidence="1">Nucleus</location>
        <location evidence="1">Nucleolus</location>
    </subcellularLocation>
</comment>
<dbReference type="PANTHER" id="PTHR31109:SF2">
    <property type="entry name" value="RIBOSOME BIOGENESIS PROTEIN SLX9 HOMOLOG"/>
    <property type="match status" value="1"/>
</dbReference>
<evidence type="ECO:0000256" key="2">
    <source>
        <dbReference type="ARBA" id="ARBA00011022"/>
    </source>
</evidence>
<dbReference type="FunCoup" id="B3RRV8">
    <property type="interactions" value="885"/>
</dbReference>
<evidence type="ECO:0008006" key="7">
    <source>
        <dbReference type="Google" id="ProtNLM"/>
    </source>
</evidence>